<comment type="caution">
    <text evidence="2">The sequence shown here is derived from an EMBL/GenBank/DDBJ whole genome shotgun (WGS) entry which is preliminary data.</text>
</comment>
<evidence type="ECO:0000313" key="2">
    <source>
        <dbReference type="EMBL" id="KAL0004485.1"/>
    </source>
</evidence>
<reference evidence="2 3" key="1">
    <citation type="submission" date="2024-01" db="EMBL/GenBank/DDBJ databases">
        <title>A telomere-to-telomere, gap-free genome of sweet tea (Lithocarpus litseifolius).</title>
        <authorList>
            <person name="Zhou J."/>
        </authorList>
    </citation>
    <scope>NUCLEOTIDE SEQUENCE [LARGE SCALE GENOMIC DNA]</scope>
    <source>
        <strain evidence="2">Zhou-2022a</strain>
        <tissue evidence="2">Leaf</tissue>
    </source>
</reference>
<dbReference type="AlphaFoldDB" id="A0AAW2D1P6"/>
<dbReference type="Proteomes" id="UP001459277">
    <property type="component" value="Unassembled WGS sequence"/>
</dbReference>
<sequence length="110" mass="12441">MLCWLDKELAAVRPEQRTSQFVSSNSANTENFSSTSRPRLVENEDRLPGGVLLARARLLERLRGVPISANRSVLNVICNLNLLKGDDFYRIRLPSNVLSSPRREYVISNV</sequence>
<protein>
    <submittedName>
        <fullName evidence="2">Uncharacterized protein</fullName>
    </submittedName>
</protein>
<name>A0AAW2D1P6_9ROSI</name>
<dbReference type="EMBL" id="JAZDWU010000004">
    <property type="protein sequence ID" value="KAL0004485.1"/>
    <property type="molecule type" value="Genomic_DNA"/>
</dbReference>
<proteinExistence type="predicted"/>
<evidence type="ECO:0000256" key="1">
    <source>
        <dbReference type="SAM" id="MobiDB-lite"/>
    </source>
</evidence>
<organism evidence="2 3">
    <name type="scientific">Lithocarpus litseifolius</name>
    <dbReference type="NCBI Taxonomy" id="425828"/>
    <lineage>
        <taxon>Eukaryota</taxon>
        <taxon>Viridiplantae</taxon>
        <taxon>Streptophyta</taxon>
        <taxon>Embryophyta</taxon>
        <taxon>Tracheophyta</taxon>
        <taxon>Spermatophyta</taxon>
        <taxon>Magnoliopsida</taxon>
        <taxon>eudicotyledons</taxon>
        <taxon>Gunneridae</taxon>
        <taxon>Pentapetalae</taxon>
        <taxon>rosids</taxon>
        <taxon>fabids</taxon>
        <taxon>Fagales</taxon>
        <taxon>Fagaceae</taxon>
        <taxon>Lithocarpus</taxon>
    </lineage>
</organism>
<accession>A0AAW2D1P6</accession>
<feature type="compositionally biased region" description="Polar residues" evidence="1">
    <location>
        <begin position="20"/>
        <end position="37"/>
    </location>
</feature>
<feature type="region of interest" description="Disordered" evidence="1">
    <location>
        <begin position="20"/>
        <end position="39"/>
    </location>
</feature>
<gene>
    <name evidence="2" type="ORF">SO802_012046</name>
</gene>
<keyword evidence="3" id="KW-1185">Reference proteome</keyword>
<evidence type="ECO:0000313" key="3">
    <source>
        <dbReference type="Proteomes" id="UP001459277"/>
    </source>
</evidence>